<proteinExistence type="predicted"/>
<dbReference type="AlphaFoldDB" id="A0A4S4BJ07"/>
<evidence type="ECO:0000256" key="1">
    <source>
        <dbReference type="SAM" id="MobiDB-lite"/>
    </source>
</evidence>
<dbReference type="Proteomes" id="UP000310636">
    <property type="component" value="Unassembled WGS sequence"/>
</dbReference>
<dbReference type="OrthoDB" id="165483at2"/>
<dbReference type="SUPFAM" id="SSF140663">
    <property type="entry name" value="TTHA0068-like"/>
    <property type="match status" value="1"/>
</dbReference>
<gene>
    <name evidence="2" type="ORF">E6C55_24795</name>
</gene>
<dbReference type="Pfam" id="PF03745">
    <property type="entry name" value="DUF309"/>
    <property type="match status" value="1"/>
</dbReference>
<protein>
    <submittedName>
        <fullName evidence="2">DUF309 domain-containing protein</fullName>
    </submittedName>
</protein>
<dbReference type="Gene3D" id="1.10.3450.10">
    <property type="entry name" value="TTHA0068-like"/>
    <property type="match status" value="1"/>
</dbReference>
<organism evidence="2 3">
    <name type="scientific">Cohnella fermenti</name>
    <dbReference type="NCBI Taxonomy" id="2565925"/>
    <lineage>
        <taxon>Bacteria</taxon>
        <taxon>Bacillati</taxon>
        <taxon>Bacillota</taxon>
        <taxon>Bacilli</taxon>
        <taxon>Bacillales</taxon>
        <taxon>Paenibacillaceae</taxon>
        <taxon>Cohnella</taxon>
    </lineage>
</organism>
<feature type="region of interest" description="Disordered" evidence="1">
    <location>
        <begin position="201"/>
        <end position="223"/>
    </location>
</feature>
<dbReference type="InterPro" id="IPR023203">
    <property type="entry name" value="TTHA0068_sf"/>
</dbReference>
<comment type="caution">
    <text evidence="2">The sequence shown here is derived from an EMBL/GenBank/DDBJ whole genome shotgun (WGS) entry which is preliminary data.</text>
</comment>
<name>A0A4S4BJ07_9BACL</name>
<evidence type="ECO:0000313" key="2">
    <source>
        <dbReference type="EMBL" id="THF74618.1"/>
    </source>
</evidence>
<accession>A0A4S4BJ07</accession>
<keyword evidence="3" id="KW-1185">Reference proteome</keyword>
<dbReference type="InterPro" id="IPR005500">
    <property type="entry name" value="DUF309"/>
</dbReference>
<dbReference type="EMBL" id="SSOB01000039">
    <property type="protein sequence ID" value="THF74618.1"/>
    <property type="molecule type" value="Genomic_DNA"/>
</dbReference>
<reference evidence="2 3" key="1">
    <citation type="submission" date="2019-04" db="EMBL/GenBank/DDBJ databases">
        <title>Cohnella sp. nov. isolated from preserved vegetables.</title>
        <authorList>
            <person name="Lin S.-Y."/>
            <person name="Hung M.-H."/>
            <person name="Young C.-C."/>
        </authorList>
    </citation>
    <scope>NUCLEOTIDE SEQUENCE [LARGE SCALE GENOMIC DNA]</scope>
    <source>
        <strain evidence="2 3">CC-MHH1044</strain>
    </source>
</reference>
<evidence type="ECO:0000313" key="3">
    <source>
        <dbReference type="Proteomes" id="UP000310636"/>
    </source>
</evidence>
<sequence>MPGFRKKDADPHRIGYSGYIVTEGGGRYSGSSMNVKQPVYPEPLIDYLAEYYGSRDFFECHEIMEHYWKEEKGSPLEGSWLVLIRIAVLQYHARRGNRAGAAKLLRKAVREIDPARMDEIGFDGARLKAELEALERRWNREDDIAYAELELPIRSPSLLRLAQERCAAQGWTWGTPLERLNDGIVNRHLLRDRTEVIEERENAARSKAELRDRTNEEKGTSSQ</sequence>